<dbReference type="Pfam" id="PF19104">
    <property type="entry name" value="DUF5791"/>
    <property type="match status" value="1"/>
</dbReference>
<dbReference type="RefSeq" id="WP_315909314.1">
    <property type="nucleotide sequence ID" value="NZ_JAOPKC010000012.1"/>
</dbReference>
<dbReference type="EMBL" id="JAOPKC010000012">
    <property type="protein sequence ID" value="MCU4718558.1"/>
    <property type="molecule type" value="Genomic_DNA"/>
</dbReference>
<sequence>MLTGRFPDAGERDPEELLAAYLDVLSDVIDEHGTEAVAAETELSRTTVDALAGGTASGDDAVAIRRAGEITLADAAAVLALSGEFPDADAVTAQARDILLMGMTTAVMDVDAVAARLGGDLDPKTVQQKIEGRHPITLDEYARIHRLLEADS</sequence>
<name>A0AAE3LJQ7_9EURY</name>
<comment type="caution">
    <text evidence="2">The sequence shown here is derived from an EMBL/GenBank/DDBJ whole genome shotgun (WGS) entry which is preliminary data.</text>
</comment>
<reference evidence="2" key="1">
    <citation type="submission" date="2023-02" db="EMBL/GenBank/DDBJ databases">
        <title>Enrichment on poylsaccharides allowed isolation of novel metabolic and taxonomic groups of Haloarchaea.</title>
        <authorList>
            <person name="Sorokin D.Y."/>
            <person name="Elcheninov A.G."/>
            <person name="Khizhniak T.V."/>
            <person name="Kolganova T.V."/>
            <person name="Kublanov I.V."/>
        </authorList>
    </citation>
    <scope>NUCLEOTIDE SEQUENCE</scope>
    <source>
        <strain evidence="1 3">HArc-curdl5-1</strain>
        <strain evidence="2">HArc-curdl7</strain>
    </source>
</reference>
<dbReference type="EMBL" id="JAOPKD010000011">
    <property type="protein sequence ID" value="MCU4727593.1"/>
    <property type="molecule type" value="Genomic_DNA"/>
</dbReference>
<keyword evidence="3" id="KW-1185">Reference proteome</keyword>
<dbReference type="InterPro" id="IPR043809">
    <property type="entry name" value="DUF5791"/>
</dbReference>
<protein>
    <submittedName>
        <fullName evidence="2">DUF5791 family protein</fullName>
    </submittedName>
</protein>
<evidence type="ECO:0000313" key="3">
    <source>
        <dbReference type="Proteomes" id="UP001208186"/>
    </source>
</evidence>
<evidence type="ECO:0000313" key="4">
    <source>
        <dbReference type="Proteomes" id="UP001209746"/>
    </source>
</evidence>
<dbReference type="Proteomes" id="UP001209746">
    <property type="component" value="Unassembled WGS sequence"/>
</dbReference>
<dbReference type="Proteomes" id="UP001208186">
    <property type="component" value="Unassembled WGS sequence"/>
</dbReference>
<dbReference type="AlphaFoldDB" id="A0AAE3LJQ7"/>
<organism evidence="2 4">
    <name type="scientific">Halapricum hydrolyticum</name>
    <dbReference type="NCBI Taxonomy" id="2979991"/>
    <lineage>
        <taxon>Archaea</taxon>
        <taxon>Methanobacteriati</taxon>
        <taxon>Methanobacteriota</taxon>
        <taxon>Stenosarchaea group</taxon>
        <taxon>Halobacteria</taxon>
        <taxon>Halobacteriales</taxon>
        <taxon>Haloarculaceae</taxon>
        <taxon>Halapricum</taxon>
    </lineage>
</organism>
<evidence type="ECO:0000313" key="2">
    <source>
        <dbReference type="EMBL" id="MCU4727593.1"/>
    </source>
</evidence>
<proteinExistence type="predicted"/>
<gene>
    <name evidence="2" type="ORF">OB914_11510</name>
    <name evidence="1" type="ORF">OB916_10845</name>
</gene>
<accession>A0AAE3LJQ7</accession>
<evidence type="ECO:0000313" key="1">
    <source>
        <dbReference type="EMBL" id="MCU4718558.1"/>
    </source>
</evidence>